<dbReference type="Pfam" id="PF21778">
    <property type="entry name" value="DUF6873"/>
    <property type="match status" value="1"/>
</dbReference>
<reference evidence="2 3" key="1">
    <citation type="submission" date="2017-04" db="EMBL/GenBank/DDBJ databases">
        <title>Monoglobus pectinilyticus 14 draft genome.</title>
        <authorList>
            <person name="Kim C."/>
            <person name="Rosendale D.I."/>
            <person name="Kelly W.J."/>
            <person name="Tannock G.W."/>
            <person name="Patchett M.L."/>
            <person name="Jordens J.Z."/>
        </authorList>
    </citation>
    <scope>NUCLEOTIDE SEQUENCE [LARGE SCALE GENOMIC DNA]</scope>
    <source>
        <strain evidence="2 3">14</strain>
    </source>
</reference>
<dbReference type="GeneID" id="98061801"/>
<gene>
    <name evidence="2" type="ORF">B9O19_00372</name>
</gene>
<proteinExistence type="predicted"/>
<evidence type="ECO:0000313" key="2">
    <source>
        <dbReference type="EMBL" id="AUO18556.1"/>
    </source>
</evidence>
<protein>
    <recommendedName>
        <fullName evidence="1">DUF6873 domain-containing protein</fullName>
    </recommendedName>
</protein>
<dbReference type="InterPro" id="IPR049238">
    <property type="entry name" value="DUF6873"/>
</dbReference>
<keyword evidence="3" id="KW-1185">Reference proteome</keyword>
<feature type="domain" description="DUF6873" evidence="1">
    <location>
        <begin position="4"/>
        <end position="228"/>
    </location>
</feature>
<dbReference type="OrthoDB" id="1753686at2"/>
<evidence type="ECO:0000313" key="3">
    <source>
        <dbReference type="Proteomes" id="UP000235589"/>
    </source>
</evidence>
<accession>A0A2K9NZV6</accession>
<dbReference type="AlphaFoldDB" id="A0A2K9NZV6"/>
<dbReference type="KEGG" id="mpec:B9O19_00372"/>
<dbReference type="EMBL" id="CP020991">
    <property type="protein sequence ID" value="AUO18556.1"/>
    <property type="molecule type" value="Genomic_DNA"/>
</dbReference>
<sequence>MPIIVDNNMDEEIINALRRKFPQKNLIKSFPLTSISAPLNTHPDIQIHFLNSNTAVCAPECYDYYAQFSKNIDNLLCGTLVPENTYPLDVAYNVARVGNYVISNIRYTEPKIIEYYQSHGYTILNTKQGYAKCNLCIADRYAVITEDANIYSVLSDVLNIECLAVEKGNVLLPGYPYGFIGGASGLVEDTLVFTGKITDNRIIKFLEECEIDFFEAGNGQLKDFGSIIFGGDDH</sequence>
<dbReference type="Proteomes" id="UP000235589">
    <property type="component" value="Chromosome"/>
</dbReference>
<evidence type="ECO:0000259" key="1">
    <source>
        <dbReference type="Pfam" id="PF21778"/>
    </source>
</evidence>
<organism evidence="2 3">
    <name type="scientific">Monoglobus pectinilyticus</name>
    <dbReference type="NCBI Taxonomy" id="1981510"/>
    <lineage>
        <taxon>Bacteria</taxon>
        <taxon>Bacillati</taxon>
        <taxon>Bacillota</taxon>
        <taxon>Clostridia</taxon>
        <taxon>Monoglobales</taxon>
        <taxon>Monoglobaceae</taxon>
        <taxon>Monoglobus</taxon>
    </lineage>
</organism>
<dbReference type="RefSeq" id="WP_102364850.1">
    <property type="nucleotide sequence ID" value="NZ_CP020991.1"/>
</dbReference>
<name>A0A2K9NZV6_9FIRM</name>